<sequence length="76" mass="8461">MALLVDTVITQEDNEFPRRQYASGCSFDDIVWQQAIGACKNMDHNCRVLGPPALWTHNNTRRRAGASAGRKSVASR</sequence>
<comment type="caution">
    <text evidence="1">The sequence shown here is derived from an EMBL/GenBank/DDBJ whole genome shotgun (WGS) entry which is preliminary data.</text>
</comment>
<dbReference type="EMBL" id="MU118800">
    <property type="protein sequence ID" value="KAF9642003.1"/>
    <property type="molecule type" value="Genomic_DNA"/>
</dbReference>
<proteinExistence type="predicted"/>
<reference evidence="1" key="2">
    <citation type="journal article" date="2020" name="Nat. Commun.">
        <title>Large-scale genome sequencing of mycorrhizal fungi provides insights into the early evolution of symbiotic traits.</title>
        <authorList>
            <person name="Miyauchi S."/>
            <person name="Kiss E."/>
            <person name="Kuo A."/>
            <person name="Drula E."/>
            <person name="Kohler A."/>
            <person name="Sanchez-Garcia M."/>
            <person name="Morin E."/>
            <person name="Andreopoulos B."/>
            <person name="Barry K.W."/>
            <person name="Bonito G."/>
            <person name="Buee M."/>
            <person name="Carver A."/>
            <person name="Chen C."/>
            <person name="Cichocki N."/>
            <person name="Clum A."/>
            <person name="Culley D."/>
            <person name="Crous P.W."/>
            <person name="Fauchery L."/>
            <person name="Girlanda M."/>
            <person name="Hayes R.D."/>
            <person name="Keri Z."/>
            <person name="LaButti K."/>
            <person name="Lipzen A."/>
            <person name="Lombard V."/>
            <person name="Magnuson J."/>
            <person name="Maillard F."/>
            <person name="Murat C."/>
            <person name="Nolan M."/>
            <person name="Ohm R.A."/>
            <person name="Pangilinan J."/>
            <person name="Pereira M.F."/>
            <person name="Perotto S."/>
            <person name="Peter M."/>
            <person name="Pfister S."/>
            <person name="Riley R."/>
            <person name="Sitrit Y."/>
            <person name="Stielow J.B."/>
            <person name="Szollosi G."/>
            <person name="Zifcakova L."/>
            <person name="Stursova M."/>
            <person name="Spatafora J.W."/>
            <person name="Tedersoo L."/>
            <person name="Vaario L.M."/>
            <person name="Yamada A."/>
            <person name="Yan M."/>
            <person name="Wang P."/>
            <person name="Xu J."/>
            <person name="Bruns T."/>
            <person name="Baldrian P."/>
            <person name="Vilgalys R."/>
            <person name="Dunand C."/>
            <person name="Henrissat B."/>
            <person name="Grigoriev I.V."/>
            <person name="Hibbett D."/>
            <person name="Nagy L.G."/>
            <person name="Martin F.M."/>
        </authorList>
    </citation>
    <scope>NUCLEOTIDE SEQUENCE</scope>
    <source>
        <strain evidence="1">P2</strain>
    </source>
</reference>
<reference evidence="1" key="1">
    <citation type="submission" date="2019-10" db="EMBL/GenBank/DDBJ databases">
        <authorList>
            <consortium name="DOE Joint Genome Institute"/>
            <person name="Kuo A."/>
            <person name="Miyauchi S."/>
            <person name="Kiss E."/>
            <person name="Drula E."/>
            <person name="Kohler A."/>
            <person name="Sanchez-Garcia M."/>
            <person name="Andreopoulos B."/>
            <person name="Barry K.W."/>
            <person name="Bonito G."/>
            <person name="Buee M."/>
            <person name="Carver A."/>
            <person name="Chen C."/>
            <person name="Cichocki N."/>
            <person name="Clum A."/>
            <person name="Culley D."/>
            <person name="Crous P.W."/>
            <person name="Fauchery L."/>
            <person name="Girlanda M."/>
            <person name="Hayes R."/>
            <person name="Keri Z."/>
            <person name="Labutti K."/>
            <person name="Lipzen A."/>
            <person name="Lombard V."/>
            <person name="Magnuson J."/>
            <person name="Maillard F."/>
            <person name="Morin E."/>
            <person name="Murat C."/>
            <person name="Nolan M."/>
            <person name="Ohm R."/>
            <person name="Pangilinan J."/>
            <person name="Pereira M."/>
            <person name="Perotto S."/>
            <person name="Peter M."/>
            <person name="Riley R."/>
            <person name="Sitrit Y."/>
            <person name="Stielow B."/>
            <person name="Szollosi G."/>
            <person name="Zifcakova L."/>
            <person name="Stursova M."/>
            <person name="Spatafora J.W."/>
            <person name="Tedersoo L."/>
            <person name="Vaario L.-M."/>
            <person name="Yamada A."/>
            <person name="Yan M."/>
            <person name="Wang P."/>
            <person name="Xu J."/>
            <person name="Bruns T."/>
            <person name="Baldrian P."/>
            <person name="Vilgalys R."/>
            <person name="Henrissat B."/>
            <person name="Grigoriev I.V."/>
            <person name="Hibbett D."/>
            <person name="Nagy L.G."/>
            <person name="Martin F.M."/>
        </authorList>
    </citation>
    <scope>NUCLEOTIDE SEQUENCE</scope>
    <source>
        <strain evidence="1">P2</strain>
    </source>
</reference>
<gene>
    <name evidence="1" type="ORF">BDM02DRAFT_3194114</name>
</gene>
<dbReference type="Proteomes" id="UP000886501">
    <property type="component" value="Unassembled WGS sequence"/>
</dbReference>
<name>A0ACB6YXT7_THEGA</name>
<protein>
    <submittedName>
        <fullName evidence="1">Uncharacterized protein</fullName>
    </submittedName>
</protein>
<accession>A0ACB6YXT7</accession>
<evidence type="ECO:0000313" key="1">
    <source>
        <dbReference type="EMBL" id="KAF9642003.1"/>
    </source>
</evidence>
<evidence type="ECO:0000313" key="2">
    <source>
        <dbReference type="Proteomes" id="UP000886501"/>
    </source>
</evidence>
<organism evidence="1 2">
    <name type="scientific">Thelephora ganbajun</name>
    <name type="common">Ganba fungus</name>
    <dbReference type="NCBI Taxonomy" id="370292"/>
    <lineage>
        <taxon>Eukaryota</taxon>
        <taxon>Fungi</taxon>
        <taxon>Dikarya</taxon>
        <taxon>Basidiomycota</taxon>
        <taxon>Agaricomycotina</taxon>
        <taxon>Agaricomycetes</taxon>
        <taxon>Thelephorales</taxon>
        <taxon>Thelephoraceae</taxon>
        <taxon>Thelephora</taxon>
    </lineage>
</organism>
<keyword evidence="2" id="KW-1185">Reference proteome</keyword>